<sequence length="947" mass="107536">MLWAMERVFRGRQILDAYCDKHGVYLDIIPGEAHWKNGTCEQAIQGVKEVMSRLCDFDPELTPELALSEAITTFNHRDMIRGFTPAQQVIGRNADDTDRFVEASQGLPPGLLVENPEGEFERTVRLRAEAEKCHTEWHTRQRLTRARNSRARPCYNYQPGELVFFWRTQESGKGKRHPGTRQGRFLGPARILATESRASATGEIRPGGAVWLVRGRSLIKCAPEQLRRATEREEMLEAIMTQQGQATPWTFTQVASSIGGNQYEDISEERPDPGEWHRAQDATQEAQPTRLRLTRKRPPVASPRHMDEAGDEIMEDDEGEATGPRLPRRRRELAASAQQFSGECWWATVKEHQWPERETSFWSDRQAAVEVEVELPDGKRKLQHAAKDFENYFAHQLKRRAVEVSEKRLTPEELLAFQQAKQVEVKNFIAAEAFQALPPHLQPAREQAVGMRWILTWKIREDGSRKAKARAVLLGYQDPSYEHRSTTAPVMTRQSRQMILQLAAWKKWRLRKGDVSGAFLQGREYPDVLHCIPTREICEAMNIPKNSVTRLRRACYGLVDAPLEWYRTVDAFFQEIGLERTQSDACVWCYRHEGQLIGCISGHVDDFIFAGSDQHAGWKGILQKIQGRFQWGDWEEDRFTQCGVLIEHTAKGIELSQPNYLEGIAEIGVSSSRRKDPKSPTSERERTMLRALLGGLSWHAQQLAPHLSADVSLLLSEVGCSTIDTVIRSNILLAHAKARANHKMLIHAYPPETELGLVTWVDAAAQNRTDGSSTQGIVVGIAPQELQQGASEALAAINGEDCLYYARYQWSELLHGHVNLRQPDHTVQRTTGCLVTDSRNVYDKMHNEVLVIKGAEKRTSIELLGLKEAQRRTDVAIRWVHSEAQLANSLTKQGGKHELEMFYKMGFRWRIVEDEQMMSAVLVINSSVAAATKDQKCRGKQAFIVEL</sequence>
<evidence type="ECO:0000256" key="1">
    <source>
        <dbReference type="SAM" id="MobiDB-lite"/>
    </source>
</evidence>
<dbReference type="InterPro" id="IPR013103">
    <property type="entry name" value="RVT_2"/>
</dbReference>
<dbReference type="Pfam" id="PF07727">
    <property type="entry name" value="RVT_2"/>
    <property type="match status" value="1"/>
</dbReference>
<dbReference type="Proteomes" id="UP000186817">
    <property type="component" value="Unassembled WGS sequence"/>
</dbReference>
<name>A0A1Q9EH30_SYMMI</name>
<dbReference type="EMBL" id="LSRX01000153">
    <property type="protein sequence ID" value="OLQ06746.1"/>
    <property type="molecule type" value="Genomic_DNA"/>
</dbReference>
<gene>
    <name evidence="3" type="ORF">AK812_SmicGene9942</name>
</gene>
<organism evidence="3 4">
    <name type="scientific">Symbiodinium microadriaticum</name>
    <name type="common">Dinoflagellate</name>
    <name type="synonym">Zooxanthella microadriatica</name>
    <dbReference type="NCBI Taxonomy" id="2951"/>
    <lineage>
        <taxon>Eukaryota</taxon>
        <taxon>Sar</taxon>
        <taxon>Alveolata</taxon>
        <taxon>Dinophyceae</taxon>
        <taxon>Suessiales</taxon>
        <taxon>Symbiodiniaceae</taxon>
        <taxon>Symbiodinium</taxon>
    </lineage>
</organism>
<dbReference type="OrthoDB" id="6127576at2759"/>
<proteinExistence type="predicted"/>
<protein>
    <submittedName>
        <fullName evidence="3">Retrovirus-related Pol polyprotein from transposon TNT 1-94</fullName>
    </submittedName>
</protein>
<accession>A0A1Q9EH30</accession>
<feature type="compositionally biased region" description="Basic and acidic residues" evidence="1">
    <location>
        <begin position="268"/>
        <end position="280"/>
    </location>
</feature>
<feature type="region of interest" description="Disordered" evidence="1">
    <location>
        <begin position="263"/>
        <end position="327"/>
    </location>
</feature>
<evidence type="ECO:0000313" key="3">
    <source>
        <dbReference type="EMBL" id="OLQ06746.1"/>
    </source>
</evidence>
<evidence type="ECO:0000259" key="2">
    <source>
        <dbReference type="Pfam" id="PF07727"/>
    </source>
</evidence>
<dbReference type="GO" id="GO:0003676">
    <property type="term" value="F:nucleic acid binding"/>
    <property type="evidence" value="ECO:0007669"/>
    <property type="project" value="InterPro"/>
</dbReference>
<keyword evidence="4" id="KW-1185">Reference proteome</keyword>
<comment type="caution">
    <text evidence="3">The sequence shown here is derived from an EMBL/GenBank/DDBJ whole genome shotgun (WGS) entry which is preliminary data.</text>
</comment>
<feature type="domain" description="Reverse transcriptase Ty1/copia-type" evidence="2">
    <location>
        <begin position="443"/>
        <end position="664"/>
    </location>
</feature>
<dbReference type="Gene3D" id="3.30.420.10">
    <property type="entry name" value="Ribonuclease H-like superfamily/Ribonuclease H"/>
    <property type="match status" value="1"/>
</dbReference>
<evidence type="ECO:0000313" key="4">
    <source>
        <dbReference type="Proteomes" id="UP000186817"/>
    </source>
</evidence>
<feature type="compositionally biased region" description="Acidic residues" evidence="1">
    <location>
        <begin position="309"/>
        <end position="320"/>
    </location>
</feature>
<dbReference type="InterPro" id="IPR036397">
    <property type="entry name" value="RNaseH_sf"/>
</dbReference>
<reference evidence="3 4" key="1">
    <citation type="submission" date="2016-02" db="EMBL/GenBank/DDBJ databases">
        <title>Genome analysis of coral dinoflagellate symbionts highlights evolutionary adaptations to a symbiotic lifestyle.</title>
        <authorList>
            <person name="Aranda M."/>
            <person name="Li Y."/>
            <person name="Liew Y.J."/>
            <person name="Baumgarten S."/>
            <person name="Simakov O."/>
            <person name="Wilson M."/>
            <person name="Piel J."/>
            <person name="Ashoor H."/>
            <person name="Bougouffa S."/>
            <person name="Bajic V.B."/>
            <person name="Ryu T."/>
            <person name="Ravasi T."/>
            <person name="Bayer T."/>
            <person name="Micklem G."/>
            <person name="Kim H."/>
            <person name="Bhak J."/>
            <person name="Lajeunesse T.C."/>
            <person name="Voolstra C.R."/>
        </authorList>
    </citation>
    <scope>NUCLEOTIDE SEQUENCE [LARGE SCALE GENOMIC DNA]</scope>
    <source>
        <strain evidence="3 4">CCMP2467</strain>
    </source>
</reference>
<dbReference type="AlphaFoldDB" id="A0A1Q9EH30"/>